<evidence type="ECO:0000256" key="12">
    <source>
        <dbReference type="SAM" id="Phobius"/>
    </source>
</evidence>
<dbReference type="RefSeq" id="XP_005716496.1">
    <property type="nucleotide sequence ID" value="XM_005716439.1"/>
</dbReference>
<comment type="subcellular location">
    <subcellularLocation>
        <location evidence="1">Endoplasmic reticulum membrane</location>
        <topology evidence="1">Single-pass membrane protein</topology>
    </subcellularLocation>
</comment>
<accession>R7QDT5</accession>
<dbReference type="InterPro" id="IPR015943">
    <property type="entry name" value="WD40/YVTN_repeat-like_dom_sf"/>
</dbReference>
<dbReference type="PANTHER" id="PTHR23284">
    <property type="entry name" value="PROLACTIN REGULATORY ELEMENT BINDING PROTEIN"/>
    <property type="match status" value="1"/>
</dbReference>
<dbReference type="GO" id="GO:0006888">
    <property type="term" value="P:endoplasmic reticulum to Golgi vesicle-mediated transport"/>
    <property type="evidence" value="ECO:0007669"/>
    <property type="project" value="TreeGrafter"/>
</dbReference>
<dbReference type="SMART" id="SM00320">
    <property type="entry name" value="WD40"/>
    <property type="match status" value="4"/>
</dbReference>
<reference evidence="14" key="1">
    <citation type="journal article" date="2013" name="Proc. Natl. Acad. Sci. U.S.A.">
        <title>Genome structure and metabolic features in the red seaweed Chondrus crispus shed light on evolution of the Archaeplastida.</title>
        <authorList>
            <person name="Collen J."/>
            <person name="Porcel B."/>
            <person name="Carre W."/>
            <person name="Ball S.G."/>
            <person name="Chaparro C."/>
            <person name="Tonon T."/>
            <person name="Barbeyron T."/>
            <person name="Michel G."/>
            <person name="Noel B."/>
            <person name="Valentin K."/>
            <person name="Elias M."/>
            <person name="Artiguenave F."/>
            <person name="Arun A."/>
            <person name="Aury J.M."/>
            <person name="Barbosa-Neto J.F."/>
            <person name="Bothwell J.H."/>
            <person name="Bouget F.Y."/>
            <person name="Brillet L."/>
            <person name="Cabello-Hurtado F."/>
            <person name="Capella-Gutierrez S."/>
            <person name="Charrier B."/>
            <person name="Cladiere L."/>
            <person name="Cock J.M."/>
            <person name="Coelho S.M."/>
            <person name="Colleoni C."/>
            <person name="Czjzek M."/>
            <person name="Da Silva C."/>
            <person name="Delage L."/>
            <person name="Denoeud F."/>
            <person name="Deschamps P."/>
            <person name="Dittami S.M."/>
            <person name="Gabaldon T."/>
            <person name="Gachon C.M."/>
            <person name="Groisillier A."/>
            <person name="Herve C."/>
            <person name="Jabbari K."/>
            <person name="Katinka M."/>
            <person name="Kloareg B."/>
            <person name="Kowalczyk N."/>
            <person name="Labadie K."/>
            <person name="Leblanc C."/>
            <person name="Lopez P.J."/>
            <person name="McLachlan D.H."/>
            <person name="Meslet-Cladiere L."/>
            <person name="Moustafa A."/>
            <person name="Nehr Z."/>
            <person name="Nyvall Collen P."/>
            <person name="Panaud O."/>
            <person name="Partensky F."/>
            <person name="Poulain J."/>
            <person name="Rensing S.A."/>
            <person name="Rousvoal S."/>
            <person name="Samson G."/>
            <person name="Symeonidi A."/>
            <person name="Weissenbach J."/>
            <person name="Zambounis A."/>
            <person name="Wincker P."/>
            <person name="Boyen C."/>
        </authorList>
    </citation>
    <scope>NUCLEOTIDE SEQUENCE [LARGE SCALE GENOMIC DNA]</scope>
    <source>
        <strain evidence="14">cv. Stackhouse</strain>
    </source>
</reference>
<dbReference type="InterPro" id="IPR045260">
    <property type="entry name" value="Sec12-like"/>
</dbReference>
<organism evidence="13 14">
    <name type="scientific">Chondrus crispus</name>
    <name type="common">Carrageen Irish moss</name>
    <name type="synonym">Polymorpha crispa</name>
    <dbReference type="NCBI Taxonomy" id="2769"/>
    <lineage>
        <taxon>Eukaryota</taxon>
        <taxon>Rhodophyta</taxon>
        <taxon>Florideophyceae</taxon>
        <taxon>Rhodymeniophycidae</taxon>
        <taxon>Gigartinales</taxon>
        <taxon>Gigartinaceae</taxon>
        <taxon>Chondrus</taxon>
    </lineage>
</organism>
<dbReference type="PROSITE" id="PS50082">
    <property type="entry name" value="WD_REPEATS_2"/>
    <property type="match status" value="1"/>
</dbReference>
<evidence type="ECO:0000313" key="14">
    <source>
        <dbReference type="Proteomes" id="UP000012073"/>
    </source>
</evidence>
<dbReference type="AlphaFoldDB" id="R7QDT5"/>
<dbReference type="Gene3D" id="2.130.10.10">
    <property type="entry name" value="YVTN repeat-like/Quinoprotein amine dehydrogenase"/>
    <property type="match status" value="1"/>
</dbReference>
<feature type="transmembrane region" description="Helical" evidence="12">
    <location>
        <begin position="331"/>
        <end position="348"/>
    </location>
</feature>
<dbReference type="PROSITE" id="PS50294">
    <property type="entry name" value="WD_REPEATS_REGION"/>
    <property type="match status" value="1"/>
</dbReference>
<evidence type="ECO:0000256" key="11">
    <source>
        <dbReference type="PROSITE-ProRule" id="PRU00221"/>
    </source>
</evidence>
<feature type="repeat" description="WD" evidence="11">
    <location>
        <begin position="286"/>
        <end position="327"/>
    </location>
</feature>
<dbReference type="STRING" id="2769.R7QDT5"/>
<keyword evidence="9 12" id="KW-1133">Transmembrane helix</keyword>
<sequence>MEVLDDGCFAIVGGGGRMKSGIPNACEVLSLDEQTHSLEQRASVSLDDAPVSVASHGRILITAMGTGCKNLIRKQPETLVPLSSFHHDVQVSAADEQVAVTVAPSGSRLAVASDDGHLTIIQLPHYDLLTSKQLHSQGITDLSISFDGALLATTARDRAAYVCKTDSIEIVQRIRPVMPEATRTHVRAIRFAPKDPSVLFTVESNPRKGGWVAVWRSRNQDGGNWSPVSCLKASRDAVTAFAVDSSAEFLALSSSEGHVSVFKWNATSLSRLWSTEANMLSWGPGTPPHVLPVTALAFTKSSEHLLTASADYTVAVWSTRRKRNWRIPRRVLLWFVGVVVLMFAMLLVEDEQLNLVLRETRSRITPRLEPFASELQTRMRPLVHKGSESLRPFVRQVQKSSCSSLSLLRGKAKPITKRWEEFQGVWRALTERARDSFDGKFKRGARPLGGSKAIMTVLGSHSAEMLQISKEEQAVCTMDDLRATPESNHENLESQTRS</sequence>
<evidence type="ECO:0000256" key="9">
    <source>
        <dbReference type="ARBA" id="ARBA00022989"/>
    </source>
</evidence>
<dbReference type="Proteomes" id="UP000012073">
    <property type="component" value="Unassembled WGS sequence"/>
</dbReference>
<dbReference type="OrthoDB" id="2013972at2759"/>
<dbReference type="Pfam" id="PF00400">
    <property type="entry name" value="WD40"/>
    <property type="match status" value="2"/>
</dbReference>
<dbReference type="SUPFAM" id="SSF50978">
    <property type="entry name" value="WD40 repeat-like"/>
    <property type="match status" value="1"/>
</dbReference>
<keyword evidence="6" id="KW-0256">Endoplasmic reticulum</keyword>
<keyword evidence="8" id="KW-0653">Protein transport</keyword>
<dbReference type="GO" id="GO:0015031">
    <property type="term" value="P:protein transport"/>
    <property type="evidence" value="ECO:0007669"/>
    <property type="project" value="UniProtKB-KW"/>
</dbReference>
<name>R7QDT5_CHOCR</name>
<dbReference type="EMBL" id="HG001796">
    <property type="protein sequence ID" value="CDF36677.1"/>
    <property type="molecule type" value="Genomic_DNA"/>
</dbReference>
<dbReference type="PhylomeDB" id="R7QDT5"/>
<evidence type="ECO:0000256" key="8">
    <source>
        <dbReference type="ARBA" id="ARBA00022927"/>
    </source>
</evidence>
<dbReference type="GeneID" id="17324213"/>
<keyword evidence="5" id="KW-0677">Repeat</keyword>
<evidence type="ECO:0000313" key="13">
    <source>
        <dbReference type="EMBL" id="CDF36677.1"/>
    </source>
</evidence>
<keyword evidence="4 12" id="KW-0812">Transmembrane</keyword>
<gene>
    <name evidence="13" type="ORF">CHC_T00005059001</name>
</gene>
<dbReference type="GO" id="GO:0003400">
    <property type="term" value="P:regulation of COPII vesicle coating"/>
    <property type="evidence" value="ECO:0007669"/>
    <property type="project" value="TreeGrafter"/>
</dbReference>
<dbReference type="KEGG" id="ccp:CHC_T00005059001"/>
<proteinExistence type="predicted"/>
<evidence type="ECO:0000256" key="1">
    <source>
        <dbReference type="ARBA" id="ARBA00004389"/>
    </source>
</evidence>
<protein>
    <submittedName>
        <fullName evidence="13">Uncharacterized protein</fullName>
    </submittedName>
</protein>
<evidence type="ECO:0000256" key="2">
    <source>
        <dbReference type="ARBA" id="ARBA00022448"/>
    </source>
</evidence>
<dbReference type="InterPro" id="IPR036322">
    <property type="entry name" value="WD40_repeat_dom_sf"/>
</dbReference>
<keyword evidence="3 11" id="KW-0853">WD repeat</keyword>
<evidence type="ECO:0000256" key="7">
    <source>
        <dbReference type="ARBA" id="ARBA00022892"/>
    </source>
</evidence>
<keyword evidence="2" id="KW-0813">Transport</keyword>
<dbReference type="Gramene" id="CDF36677">
    <property type="protein sequence ID" value="CDF36677"/>
    <property type="gene ID" value="CHC_T00005059001"/>
</dbReference>
<evidence type="ECO:0000256" key="6">
    <source>
        <dbReference type="ARBA" id="ARBA00022824"/>
    </source>
</evidence>
<evidence type="ECO:0000256" key="10">
    <source>
        <dbReference type="ARBA" id="ARBA00023136"/>
    </source>
</evidence>
<dbReference type="InterPro" id="IPR001680">
    <property type="entry name" value="WD40_rpt"/>
</dbReference>
<evidence type="ECO:0000256" key="3">
    <source>
        <dbReference type="ARBA" id="ARBA00022574"/>
    </source>
</evidence>
<keyword evidence="10 12" id="KW-0472">Membrane</keyword>
<dbReference type="GO" id="GO:0005085">
    <property type="term" value="F:guanyl-nucleotide exchange factor activity"/>
    <property type="evidence" value="ECO:0007669"/>
    <property type="project" value="InterPro"/>
</dbReference>
<keyword evidence="14" id="KW-1185">Reference proteome</keyword>
<keyword evidence="7" id="KW-0931">ER-Golgi transport</keyword>
<evidence type="ECO:0000256" key="5">
    <source>
        <dbReference type="ARBA" id="ARBA00022737"/>
    </source>
</evidence>
<dbReference type="GO" id="GO:0005789">
    <property type="term" value="C:endoplasmic reticulum membrane"/>
    <property type="evidence" value="ECO:0007669"/>
    <property type="project" value="UniProtKB-SubCell"/>
</dbReference>
<evidence type="ECO:0000256" key="4">
    <source>
        <dbReference type="ARBA" id="ARBA00022692"/>
    </source>
</evidence>
<dbReference type="PANTHER" id="PTHR23284:SF0">
    <property type="entry name" value="PROLACTIN REGULATORY ELEMENT-BINDING PROTEIN"/>
    <property type="match status" value="1"/>
</dbReference>